<keyword evidence="3" id="KW-1185">Reference proteome</keyword>
<protein>
    <submittedName>
        <fullName evidence="2">Uncharacterized protein</fullName>
    </submittedName>
</protein>
<organism evidence="2 3">
    <name type="scientific">Acidithiobacillus ferridurans</name>
    <dbReference type="NCBI Taxonomy" id="1232575"/>
    <lineage>
        <taxon>Bacteria</taxon>
        <taxon>Pseudomonadati</taxon>
        <taxon>Pseudomonadota</taxon>
        <taxon>Acidithiobacillia</taxon>
        <taxon>Acidithiobacillales</taxon>
        <taxon>Acidithiobacillaceae</taxon>
        <taxon>Acidithiobacillus</taxon>
    </lineage>
</organism>
<dbReference type="EMBL" id="AP018795">
    <property type="protein sequence ID" value="BBF63788.1"/>
    <property type="molecule type" value="Genomic_DNA"/>
</dbReference>
<evidence type="ECO:0000256" key="1">
    <source>
        <dbReference type="SAM" id="Phobius"/>
    </source>
</evidence>
<dbReference type="KEGG" id="afj:AFERRID_00060"/>
<dbReference type="Proteomes" id="UP000280188">
    <property type="component" value="Chromosome"/>
</dbReference>
<keyword evidence="1" id="KW-0812">Transmembrane</keyword>
<evidence type="ECO:0000313" key="2">
    <source>
        <dbReference type="EMBL" id="BBF63788.1"/>
    </source>
</evidence>
<dbReference type="AlphaFoldDB" id="A0A2Z6IE27"/>
<reference evidence="2 3" key="1">
    <citation type="journal article" date="2018" name="Microbiol. Resour. Announc.">
        <title>Complete Genome Sequence of Acidithiobacillus ferridurans JCM 18981.</title>
        <authorList>
            <person name="Miyauchi T."/>
            <person name="Kouzuma A."/>
            <person name="Abe T."/>
            <person name="Watanabe K."/>
        </authorList>
    </citation>
    <scope>NUCLEOTIDE SEQUENCE [LARGE SCALE GENOMIC DNA]</scope>
    <source>
        <strain evidence="3">ATCC 33020 / DSM 29468 / JCM 18981 / 11Fe</strain>
    </source>
</reference>
<name>A0A2Z6IE27_ACIFI</name>
<evidence type="ECO:0000313" key="3">
    <source>
        <dbReference type="Proteomes" id="UP000280188"/>
    </source>
</evidence>
<proteinExistence type="predicted"/>
<sequence length="48" mass="5177">MPHGVITYAQTGAAYGIEFFIPFLILMVPVAYEGSGHNRGIMVVDCCS</sequence>
<keyword evidence="1" id="KW-1133">Transmembrane helix</keyword>
<feature type="transmembrane region" description="Helical" evidence="1">
    <location>
        <begin position="12"/>
        <end position="32"/>
    </location>
</feature>
<keyword evidence="1" id="KW-0472">Membrane</keyword>
<accession>A0A2Z6IE27</accession>
<gene>
    <name evidence="2" type="ORF">AFERRID_00060</name>
</gene>